<evidence type="ECO:0000256" key="4">
    <source>
        <dbReference type="ARBA" id="ARBA00022692"/>
    </source>
</evidence>
<evidence type="ECO:0000256" key="3">
    <source>
        <dbReference type="ARBA" id="ARBA00022475"/>
    </source>
</evidence>
<organism evidence="13 14">
    <name type="scientific">Flexivirga caeni</name>
    <dbReference type="NCBI Taxonomy" id="2294115"/>
    <lineage>
        <taxon>Bacteria</taxon>
        <taxon>Bacillati</taxon>
        <taxon>Actinomycetota</taxon>
        <taxon>Actinomycetes</taxon>
        <taxon>Micrococcales</taxon>
        <taxon>Dermacoccaceae</taxon>
        <taxon>Flexivirga</taxon>
    </lineage>
</organism>
<accession>A0A3M9MFQ7</accession>
<reference evidence="13 14" key="1">
    <citation type="submission" date="2018-11" db="EMBL/GenBank/DDBJ databases">
        <title>Draft genome of Simplicispira Flexivirga sp. BO-16.</title>
        <authorList>
            <person name="Im W.T."/>
        </authorList>
    </citation>
    <scope>NUCLEOTIDE SEQUENCE [LARGE SCALE GENOMIC DNA]</scope>
    <source>
        <strain evidence="13 14">BO-16</strain>
    </source>
</reference>
<feature type="domain" description="Cation/H+ exchanger transmembrane" evidence="12">
    <location>
        <begin position="7"/>
        <end position="144"/>
    </location>
</feature>
<keyword evidence="8 11" id="KW-0472">Membrane</keyword>
<evidence type="ECO:0000256" key="1">
    <source>
        <dbReference type="ARBA" id="ARBA00004651"/>
    </source>
</evidence>
<evidence type="ECO:0000256" key="5">
    <source>
        <dbReference type="ARBA" id="ARBA00022989"/>
    </source>
</evidence>
<dbReference type="GO" id="GO:0051453">
    <property type="term" value="P:regulation of intracellular pH"/>
    <property type="evidence" value="ECO:0007669"/>
    <property type="project" value="TreeGrafter"/>
</dbReference>
<protein>
    <recommendedName>
        <fullName evidence="12">Cation/H+ exchanger transmembrane domain-containing protein</fullName>
    </recommendedName>
</protein>
<feature type="region of interest" description="Disordered" evidence="10">
    <location>
        <begin position="164"/>
        <end position="197"/>
    </location>
</feature>
<evidence type="ECO:0000256" key="9">
    <source>
        <dbReference type="ARBA" id="ARBA00023201"/>
    </source>
</evidence>
<feature type="transmembrane region" description="Helical" evidence="11">
    <location>
        <begin position="132"/>
        <end position="150"/>
    </location>
</feature>
<evidence type="ECO:0000259" key="12">
    <source>
        <dbReference type="Pfam" id="PF00999"/>
    </source>
</evidence>
<keyword evidence="2" id="KW-0813">Transport</keyword>
<feature type="region of interest" description="Disordered" evidence="10">
    <location>
        <begin position="277"/>
        <end position="310"/>
    </location>
</feature>
<dbReference type="GO" id="GO:0005886">
    <property type="term" value="C:plasma membrane"/>
    <property type="evidence" value="ECO:0007669"/>
    <property type="project" value="UniProtKB-SubCell"/>
</dbReference>
<evidence type="ECO:0000256" key="11">
    <source>
        <dbReference type="SAM" id="Phobius"/>
    </source>
</evidence>
<dbReference type="AlphaFoldDB" id="A0A3M9MFQ7"/>
<dbReference type="GO" id="GO:0098719">
    <property type="term" value="P:sodium ion import across plasma membrane"/>
    <property type="evidence" value="ECO:0007669"/>
    <property type="project" value="TreeGrafter"/>
</dbReference>
<keyword evidence="7" id="KW-0406">Ion transport</keyword>
<proteinExistence type="predicted"/>
<comment type="caution">
    <text evidence="13">The sequence shown here is derived from an EMBL/GenBank/DDBJ whole genome shotgun (WGS) entry which is preliminary data.</text>
</comment>
<dbReference type="Proteomes" id="UP000271678">
    <property type="component" value="Unassembled WGS sequence"/>
</dbReference>
<dbReference type="InterPro" id="IPR006153">
    <property type="entry name" value="Cation/H_exchanger_TM"/>
</dbReference>
<dbReference type="GO" id="GO:0015385">
    <property type="term" value="F:sodium:proton antiporter activity"/>
    <property type="evidence" value="ECO:0007669"/>
    <property type="project" value="InterPro"/>
</dbReference>
<feature type="region of interest" description="Disordered" evidence="10">
    <location>
        <begin position="216"/>
        <end position="238"/>
    </location>
</feature>
<feature type="transmembrane region" description="Helical" evidence="11">
    <location>
        <begin position="101"/>
        <end position="120"/>
    </location>
</feature>
<feature type="transmembrane region" description="Helical" evidence="11">
    <location>
        <begin position="20"/>
        <end position="37"/>
    </location>
</feature>
<dbReference type="PANTHER" id="PTHR10110">
    <property type="entry name" value="SODIUM/HYDROGEN EXCHANGER"/>
    <property type="match status" value="1"/>
</dbReference>
<evidence type="ECO:0000256" key="6">
    <source>
        <dbReference type="ARBA" id="ARBA00023053"/>
    </source>
</evidence>
<name>A0A3M9MFQ7_9MICO</name>
<evidence type="ECO:0000256" key="7">
    <source>
        <dbReference type="ARBA" id="ARBA00023065"/>
    </source>
</evidence>
<evidence type="ECO:0000256" key="2">
    <source>
        <dbReference type="ARBA" id="ARBA00022448"/>
    </source>
</evidence>
<evidence type="ECO:0000256" key="8">
    <source>
        <dbReference type="ARBA" id="ARBA00023136"/>
    </source>
</evidence>
<keyword evidence="9" id="KW-0739">Sodium transport</keyword>
<evidence type="ECO:0000313" key="13">
    <source>
        <dbReference type="EMBL" id="RNI24382.1"/>
    </source>
</evidence>
<dbReference type="InterPro" id="IPR018422">
    <property type="entry name" value="Cation/H_exchanger_CPA1"/>
</dbReference>
<evidence type="ECO:0000313" key="14">
    <source>
        <dbReference type="Proteomes" id="UP000271678"/>
    </source>
</evidence>
<feature type="transmembrane region" description="Helical" evidence="11">
    <location>
        <begin position="72"/>
        <end position="89"/>
    </location>
</feature>
<dbReference type="GO" id="GO:0015386">
    <property type="term" value="F:potassium:proton antiporter activity"/>
    <property type="evidence" value="ECO:0007669"/>
    <property type="project" value="TreeGrafter"/>
</dbReference>
<gene>
    <name evidence="13" type="ORF">EFY87_05330</name>
</gene>
<comment type="subcellular location">
    <subcellularLocation>
        <location evidence="1">Cell membrane</location>
        <topology evidence="1">Multi-pass membrane protein</topology>
    </subcellularLocation>
</comment>
<keyword evidence="4 11" id="KW-0812">Transmembrane</keyword>
<dbReference type="PANTHER" id="PTHR10110:SF86">
    <property type="entry name" value="SODIUM_HYDROGEN EXCHANGER 7"/>
    <property type="match status" value="1"/>
</dbReference>
<keyword evidence="6" id="KW-0915">Sodium</keyword>
<dbReference type="EMBL" id="RJJQ01000003">
    <property type="protein sequence ID" value="RNI24382.1"/>
    <property type="molecule type" value="Genomic_DNA"/>
</dbReference>
<evidence type="ECO:0000256" key="10">
    <source>
        <dbReference type="SAM" id="MobiDB-lite"/>
    </source>
</evidence>
<keyword evidence="5 11" id="KW-1133">Transmembrane helix</keyword>
<sequence length="310" mass="33456">MAVTAALTGTFSWMTTTGRFALTTAGGLPVGAGVAFLIQRVRPWLRDPLTADAVSLAAPFATYLLAEKIHGSGVLAVVTAGLVIGHNAGREETGAARLQTGAVWQLVEFILEGFVFLLIGQQLPDVLRALRPVPVGTLVTATIITVGVHYRRRRARGASVLAGRHTARPQLAPRPAGSHRRRERRGHRPACATRSVPSWPPPCTRDWRRGQIASTRVGPHWRSSKMARSPGPRTTRRPCGRVALSSILSAAGATVASCPMRAGARCGESWTMKNAPCSHNERNPTNTWKHGGPRRDPATFVVSYREGRPR</sequence>
<keyword evidence="3" id="KW-1003">Cell membrane</keyword>
<dbReference type="Pfam" id="PF00999">
    <property type="entry name" value="Na_H_Exchanger"/>
    <property type="match status" value="1"/>
</dbReference>
<keyword evidence="14" id="KW-1185">Reference proteome</keyword>
<feature type="compositionally biased region" description="Basic residues" evidence="10">
    <location>
        <begin position="177"/>
        <end position="188"/>
    </location>
</feature>